<comment type="catalytic activity">
    <reaction evidence="8 9">
        <text>hydroxymethylbilane = uroporphyrinogen III + H2O</text>
        <dbReference type="Rhea" id="RHEA:18965"/>
        <dbReference type="ChEBI" id="CHEBI:15377"/>
        <dbReference type="ChEBI" id="CHEBI:57308"/>
        <dbReference type="ChEBI" id="CHEBI:57845"/>
        <dbReference type="EC" id="4.2.1.75"/>
    </reaction>
</comment>
<sequence length="242" mass="27123">MRPLILRPHPQAEALASQLRRAGHDPVVRPLLEVIPGRELSDLPEHLAHHPWLIAISAAAVEQAQRWLHSHQLNWPPTPTFAVGQATAEAWHQAGRTARYPDDARSEGILALPEMTLVAGQRVLILRGDGGREWLAEQLRARGARVTYCECYQRHWLPLDGQQLCSQWRTAGVDSVIISSGELLRRLLSLLPEQQRDWWQQWRFIVPSHRVAELVLDAGLPAPTIATGASHSAFCQALGHEE</sequence>
<dbReference type="SUPFAM" id="SSF69618">
    <property type="entry name" value="HemD-like"/>
    <property type="match status" value="1"/>
</dbReference>
<keyword evidence="12" id="KW-1185">Reference proteome</keyword>
<evidence type="ECO:0000259" key="10">
    <source>
        <dbReference type="Pfam" id="PF02602"/>
    </source>
</evidence>
<dbReference type="InterPro" id="IPR003754">
    <property type="entry name" value="4pyrrol_synth_uPrphyn_synth"/>
</dbReference>
<dbReference type="InterPro" id="IPR039793">
    <property type="entry name" value="UROS/Hem4"/>
</dbReference>
<feature type="domain" description="Tetrapyrrole biosynthesis uroporphyrinogen III synthase" evidence="10">
    <location>
        <begin position="14"/>
        <end position="230"/>
    </location>
</feature>
<protein>
    <recommendedName>
        <fullName evidence="7 9">Uroporphyrinogen-III synthase</fullName>
        <ecNumber evidence="3 9">4.2.1.75</ecNumber>
    </recommendedName>
</protein>
<dbReference type="EMBL" id="JBHSAF010000003">
    <property type="protein sequence ID" value="MFC3912833.1"/>
    <property type="molecule type" value="Genomic_DNA"/>
</dbReference>
<dbReference type="PANTHER" id="PTHR38042">
    <property type="entry name" value="UROPORPHYRINOGEN-III SYNTHASE, CHLOROPLASTIC"/>
    <property type="match status" value="1"/>
</dbReference>
<dbReference type="Pfam" id="PF02602">
    <property type="entry name" value="HEM4"/>
    <property type="match status" value="1"/>
</dbReference>
<evidence type="ECO:0000256" key="5">
    <source>
        <dbReference type="ARBA" id="ARBA00023244"/>
    </source>
</evidence>
<dbReference type="EC" id="4.2.1.75" evidence="3 9"/>
<evidence type="ECO:0000256" key="9">
    <source>
        <dbReference type="RuleBase" id="RU366031"/>
    </source>
</evidence>
<dbReference type="Gene3D" id="3.40.50.10090">
    <property type="match status" value="2"/>
</dbReference>
<evidence type="ECO:0000256" key="8">
    <source>
        <dbReference type="ARBA" id="ARBA00048617"/>
    </source>
</evidence>
<keyword evidence="4 9" id="KW-0456">Lyase</keyword>
<evidence type="ECO:0000256" key="7">
    <source>
        <dbReference type="ARBA" id="ARBA00040167"/>
    </source>
</evidence>
<evidence type="ECO:0000256" key="2">
    <source>
        <dbReference type="ARBA" id="ARBA00008133"/>
    </source>
</evidence>
<dbReference type="InterPro" id="IPR036108">
    <property type="entry name" value="4pyrrol_syn_uPrphyn_synt_sf"/>
</dbReference>
<evidence type="ECO:0000313" key="12">
    <source>
        <dbReference type="Proteomes" id="UP001595692"/>
    </source>
</evidence>
<organism evidence="11 12">
    <name type="scientific">Pseudaeromonas sharmana</name>
    <dbReference type="NCBI Taxonomy" id="328412"/>
    <lineage>
        <taxon>Bacteria</taxon>
        <taxon>Pseudomonadati</taxon>
        <taxon>Pseudomonadota</taxon>
        <taxon>Gammaproteobacteria</taxon>
        <taxon>Aeromonadales</taxon>
        <taxon>Aeromonadaceae</taxon>
        <taxon>Pseudaeromonas</taxon>
    </lineage>
</organism>
<reference evidence="12" key="1">
    <citation type="journal article" date="2019" name="Int. J. Syst. Evol. Microbiol.">
        <title>The Global Catalogue of Microorganisms (GCM) 10K type strain sequencing project: providing services to taxonomists for standard genome sequencing and annotation.</title>
        <authorList>
            <consortium name="The Broad Institute Genomics Platform"/>
            <consortium name="The Broad Institute Genome Sequencing Center for Infectious Disease"/>
            <person name="Wu L."/>
            <person name="Ma J."/>
        </authorList>
    </citation>
    <scope>NUCLEOTIDE SEQUENCE [LARGE SCALE GENOMIC DNA]</scope>
    <source>
        <strain evidence="12">CCUG 54939</strain>
    </source>
</reference>
<dbReference type="CDD" id="cd06578">
    <property type="entry name" value="HemD"/>
    <property type="match status" value="1"/>
</dbReference>
<proteinExistence type="inferred from homology"/>
<gene>
    <name evidence="11" type="ORF">ACFOSS_05055</name>
</gene>
<dbReference type="Proteomes" id="UP001595692">
    <property type="component" value="Unassembled WGS sequence"/>
</dbReference>
<keyword evidence="5 9" id="KW-0627">Porphyrin biosynthesis</keyword>
<name>A0ABV8CL98_9GAMM</name>
<dbReference type="PANTHER" id="PTHR38042:SF1">
    <property type="entry name" value="UROPORPHYRINOGEN-III SYNTHASE, CHLOROPLASTIC"/>
    <property type="match status" value="1"/>
</dbReference>
<evidence type="ECO:0000256" key="3">
    <source>
        <dbReference type="ARBA" id="ARBA00013109"/>
    </source>
</evidence>
<evidence type="ECO:0000256" key="1">
    <source>
        <dbReference type="ARBA" id="ARBA00004772"/>
    </source>
</evidence>
<evidence type="ECO:0000256" key="4">
    <source>
        <dbReference type="ARBA" id="ARBA00023239"/>
    </source>
</evidence>
<comment type="caution">
    <text evidence="11">The sequence shown here is derived from an EMBL/GenBank/DDBJ whole genome shotgun (WGS) entry which is preliminary data.</text>
</comment>
<comment type="function">
    <text evidence="6 9">Catalyzes cyclization of the linear tetrapyrrole, hydroxymethylbilane, to the macrocyclic uroporphyrinogen III.</text>
</comment>
<evidence type="ECO:0000313" key="11">
    <source>
        <dbReference type="EMBL" id="MFC3912833.1"/>
    </source>
</evidence>
<evidence type="ECO:0000256" key="6">
    <source>
        <dbReference type="ARBA" id="ARBA00037589"/>
    </source>
</evidence>
<dbReference type="RefSeq" id="WP_377151029.1">
    <property type="nucleotide sequence ID" value="NZ_JBHSAF010000003.1"/>
</dbReference>
<comment type="similarity">
    <text evidence="2 9">Belongs to the uroporphyrinogen-III synthase family.</text>
</comment>
<comment type="pathway">
    <text evidence="1 9">Porphyrin-containing compound metabolism; protoporphyrin-IX biosynthesis; coproporphyrinogen-III from 5-aminolevulinate: step 3/4.</text>
</comment>
<accession>A0ABV8CL98</accession>